<dbReference type="PANTHER" id="PTHR45138">
    <property type="entry name" value="REGULATORY COMPONENTS OF SENSORY TRANSDUCTION SYSTEM"/>
    <property type="match status" value="1"/>
</dbReference>
<dbReference type="Gene3D" id="3.30.450.40">
    <property type="match status" value="1"/>
</dbReference>
<evidence type="ECO:0000256" key="1">
    <source>
        <dbReference type="SAM" id="Phobius"/>
    </source>
</evidence>
<organism evidence="3 4">
    <name type="scientific">Holdemanella biformis</name>
    <dbReference type="NCBI Taxonomy" id="1735"/>
    <lineage>
        <taxon>Bacteria</taxon>
        <taxon>Bacillati</taxon>
        <taxon>Bacillota</taxon>
        <taxon>Erysipelotrichia</taxon>
        <taxon>Erysipelotrichales</taxon>
        <taxon>Erysipelotrichaceae</taxon>
        <taxon>Holdemanella</taxon>
    </lineage>
</organism>
<dbReference type="Proteomes" id="UP000265489">
    <property type="component" value="Unassembled WGS sequence"/>
</dbReference>
<dbReference type="NCBIfam" id="TIGR00254">
    <property type="entry name" value="GGDEF"/>
    <property type="match status" value="1"/>
</dbReference>
<dbReference type="InterPro" id="IPR029787">
    <property type="entry name" value="Nucleotide_cyclase"/>
</dbReference>
<comment type="caution">
    <text evidence="3">The sequence shown here is derived from an EMBL/GenBank/DDBJ whole genome shotgun (WGS) entry which is preliminary data.</text>
</comment>
<dbReference type="GO" id="GO:0052621">
    <property type="term" value="F:diguanylate cyclase activity"/>
    <property type="evidence" value="ECO:0007669"/>
    <property type="project" value="TreeGrafter"/>
</dbReference>
<dbReference type="InterPro" id="IPR000160">
    <property type="entry name" value="GGDEF_dom"/>
</dbReference>
<dbReference type="InterPro" id="IPR050469">
    <property type="entry name" value="Diguanylate_Cyclase"/>
</dbReference>
<dbReference type="Pfam" id="PF00990">
    <property type="entry name" value="GGDEF"/>
    <property type="match status" value="1"/>
</dbReference>
<dbReference type="Gene3D" id="3.30.450.20">
    <property type="entry name" value="PAS domain"/>
    <property type="match status" value="1"/>
</dbReference>
<feature type="domain" description="GGDEF" evidence="2">
    <location>
        <begin position="518"/>
        <end position="641"/>
    </location>
</feature>
<dbReference type="SUPFAM" id="SSF55781">
    <property type="entry name" value="GAF domain-like"/>
    <property type="match status" value="1"/>
</dbReference>
<dbReference type="InterPro" id="IPR043128">
    <property type="entry name" value="Rev_trsase/Diguanyl_cyclase"/>
</dbReference>
<evidence type="ECO:0000313" key="4">
    <source>
        <dbReference type="Proteomes" id="UP000265489"/>
    </source>
</evidence>
<sequence length="641" mass="75144">MIKGIRMKKQINQLLPTLLVMILILALTVTTYHISFKQEEESCYNRLENASNAIIQSIQNRMQDDLNYLRLIGKDFSNEDHLPTYEEYSSRLSTFEDVSLFERVDLLMQNNMLYTMHKDVQQIQSNDFLTLNADAEYMDQVHTDSMTNKKSVNYYVPIQQNDSVVAYLVGVIQCDTLDEKFYTQIYSGKTQNLIIDTTDGQVVMNNQDILDYDTFSTNGCKLLSPKKDVIKQIHALKSGVVKFEKDGIKKYLCYKPIQVYNWELIVIVDEDVAFASALTLKKNYILMVICEVVILLLYCGFYITKVRRISKKSNEFEKDLNVSHTLIQCVRKLSNSTNQKGAIEDILKTICEFYQAERCYVLDLDFEKKQTNSIYEYGNRNDDVHIDNMVRLCLENMDLVQRFFENQKSYYIEDVTREISKTSPVYSSFISQKIHSIILVPFVDNHQIKGVFAVDNPKQNYYQKDFLESLCFFIETAMTREKEKKHLQNLSYVDSLTYAQNRNHFNEYLDKYKCKELHRVGVIYLDLNGLKEINDKMGHLAGDTLIISASYVLQEIFADNLYRIGGDEFVVIEQDVLESEFMSKYNKLLVRMKELEISVATGYIWKERCLNLSEILQEADQKMYEDKKRYYSIAQNDRRRR</sequence>
<dbReference type="PANTHER" id="PTHR45138:SF9">
    <property type="entry name" value="DIGUANYLATE CYCLASE DGCM-RELATED"/>
    <property type="match status" value="1"/>
</dbReference>
<proteinExistence type="predicted"/>
<dbReference type="Gene3D" id="3.30.70.270">
    <property type="match status" value="1"/>
</dbReference>
<reference evidence="3 4" key="1">
    <citation type="submission" date="2018-08" db="EMBL/GenBank/DDBJ databases">
        <title>A genome reference for cultivated species of the human gut microbiota.</title>
        <authorList>
            <person name="Zou Y."/>
            <person name="Xue W."/>
            <person name="Luo G."/>
        </authorList>
    </citation>
    <scope>NUCLEOTIDE SEQUENCE [LARGE SCALE GENOMIC DNA]</scope>
    <source>
        <strain evidence="3 4">AF15-20</strain>
    </source>
</reference>
<dbReference type="InterPro" id="IPR029016">
    <property type="entry name" value="GAF-like_dom_sf"/>
</dbReference>
<gene>
    <name evidence="3" type="ORF">DWW32_07740</name>
</gene>
<accession>A0A395W8B5</accession>
<dbReference type="EMBL" id="QRYQ01000014">
    <property type="protein sequence ID" value="RGU90927.1"/>
    <property type="molecule type" value="Genomic_DNA"/>
</dbReference>
<dbReference type="SUPFAM" id="SSF55073">
    <property type="entry name" value="Nucleotide cyclase"/>
    <property type="match status" value="1"/>
</dbReference>
<keyword evidence="1" id="KW-1133">Transmembrane helix</keyword>
<evidence type="ECO:0000313" key="3">
    <source>
        <dbReference type="EMBL" id="RGU90927.1"/>
    </source>
</evidence>
<keyword evidence="1" id="KW-0812">Transmembrane</keyword>
<protein>
    <submittedName>
        <fullName evidence="3">Diguanylate cyclase</fullName>
    </submittedName>
</protein>
<dbReference type="AlphaFoldDB" id="A0A395W8B5"/>
<name>A0A395W8B5_9FIRM</name>
<dbReference type="CDD" id="cd01949">
    <property type="entry name" value="GGDEF"/>
    <property type="match status" value="1"/>
</dbReference>
<dbReference type="PROSITE" id="PS50887">
    <property type="entry name" value="GGDEF"/>
    <property type="match status" value="1"/>
</dbReference>
<keyword evidence="1" id="KW-0472">Membrane</keyword>
<dbReference type="SMART" id="SM00267">
    <property type="entry name" value="GGDEF"/>
    <property type="match status" value="1"/>
</dbReference>
<evidence type="ECO:0000259" key="2">
    <source>
        <dbReference type="PROSITE" id="PS50887"/>
    </source>
</evidence>
<feature type="transmembrane region" description="Helical" evidence="1">
    <location>
        <begin position="284"/>
        <end position="303"/>
    </location>
</feature>